<protein>
    <submittedName>
        <fullName evidence="1">Uncharacterized protein</fullName>
    </submittedName>
</protein>
<sequence length="95" mass="11360">MAQSGQEGNIPPTPVYTDKLETLLRSKTIRFNSNWWRDINTQTRNFYISKNMNLSTKIEYGTVCKLIQQKFPKIPLDLFRKKLSQNFRDYRKNLE</sequence>
<dbReference type="EMBL" id="CAJVCH010532323">
    <property type="protein sequence ID" value="CAG7824313.1"/>
    <property type="molecule type" value="Genomic_DNA"/>
</dbReference>
<comment type="caution">
    <text evidence="1">The sequence shown here is derived from an EMBL/GenBank/DDBJ whole genome shotgun (WGS) entry which is preliminary data.</text>
</comment>
<gene>
    <name evidence="1" type="ORF">AFUS01_LOCUS34476</name>
</gene>
<dbReference type="Proteomes" id="UP000708208">
    <property type="component" value="Unassembled WGS sequence"/>
</dbReference>
<name>A0A8J2L317_9HEXA</name>
<dbReference type="AlphaFoldDB" id="A0A8J2L317"/>
<reference evidence="1" key="1">
    <citation type="submission" date="2021-06" db="EMBL/GenBank/DDBJ databases">
        <authorList>
            <person name="Hodson N. C."/>
            <person name="Mongue J. A."/>
            <person name="Jaron S. K."/>
        </authorList>
    </citation>
    <scope>NUCLEOTIDE SEQUENCE</scope>
</reference>
<keyword evidence="2" id="KW-1185">Reference proteome</keyword>
<organism evidence="1 2">
    <name type="scientific">Allacma fusca</name>
    <dbReference type="NCBI Taxonomy" id="39272"/>
    <lineage>
        <taxon>Eukaryota</taxon>
        <taxon>Metazoa</taxon>
        <taxon>Ecdysozoa</taxon>
        <taxon>Arthropoda</taxon>
        <taxon>Hexapoda</taxon>
        <taxon>Collembola</taxon>
        <taxon>Symphypleona</taxon>
        <taxon>Sminthuridae</taxon>
        <taxon>Allacma</taxon>
    </lineage>
</organism>
<evidence type="ECO:0000313" key="1">
    <source>
        <dbReference type="EMBL" id="CAG7824313.1"/>
    </source>
</evidence>
<proteinExistence type="predicted"/>
<evidence type="ECO:0000313" key="2">
    <source>
        <dbReference type="Proteomes" id="UP000708208"/>
    </source>
</evidence>
<feature type="non-terminal residue" evidence="1">
    <location>
        <position position="1"/>
    </location>
</feature>
<accession>A0A8J2L317</accession>